<evidence type="ECO:0000256" key="1">
    <source>
        <dbReference type="ARBA" id="ARBA00022490"/>
    </source>
</evidence>
<dbReference type="GO" id="GO:0071555">
    <property type="term" value="P:cell wall organization"/>
    <property type="evidence" value="ECO:0007669"/>
    <property type="project" value="UniProtKB-KW"/>
</dbReference>
<protein>
    <recommendedName>
        <fullName evidence="3">RNA-binding protein KhpA</fullName>
    </recommendedName>
    <alternativeName>
        <fullName evidence="3">KH-domain protein A</fullName>
    </alternativeName>
</protein>
<dbReference type="PANTHER" id="PTHR34654">
    <property type="entry name" value="UPF0109 PROTEIN SCO5592"/>
    <property type="match status" value="1"/>
</dbReference>
<dbReference type="EMBL" id="DSZN01000096">
    <property type="protein sequence ID" value="HGQ85860.1"/>
    <property type="molecule type" value="Genomic_DNA"/>
</dbReference>
<organism evidence="8 10">
    <name type="scientific">Thermodesulfobacterium geofontis</name>
    <dbReference type="NCBI Taxonomy" id="1295609"/>
    <lineage>
        <taxon>Bacteria</taxon>
        <taxon>Pseudomonadati</taxon>
        <taxon>Thermodesulfobacteriota</taxon>
        <taxon>Thermodesulfobacteria</taxon>
        <taxon>Thermodesulfobacteriales</taxon>
        <taxon>Thermodesulfobacteriaceae</taxon>
        <taxon>Thermodesulfobacterium</taxon>
    </lineage>
</organism>
<dbReference type="EMBL" id="PNIK01000105">
    <property type="protein sequence ID" value="PMP65033.1"/>
    <property type="molecule type" value="Genomic_DNA"/>
</dbReference>
<dbReference type="EMBL" id="DTEI01000062">
    <property type="protein sequence ID" value="HGU15709.1"/>
    <property type="molecule type" value="Genomic_DNA"/>
</dbReference>
<dbReference type="Proteomes" id="UP000235460">
    <property type="component" value="Unassembled WGS sequence"/>
</dbReference>
<dbReference type="HAMAP" id="MF_00088">
    <property type="entry name" value="KhpA"/>
    <property type="match status" value="1"/>
</dbReference>
<dbReference type="CDD" id="cd22533">
    <property type="entry name" value="KH-II_YlqC-like"/>
    <property type="match status" value="1"/>
</dbReference>
<evidence type="ECO:0000313" key="5">
    <source>
        <dbReference type="EMBL" id="HGU15709.1"/>
    </source>
</evidence>
<dbReference type="GO" id="GO:0003723">
    <property type="term" value="F:RNA binding"/>
    <property type="evidence" value="ECO:0007669"/>
    <property type="project" value="UniProtKB-UniRule"/>
</dbReference>
<dbReference type="OMA" id="AVKMDKR"/>
<reference evidence="9 10" key="1">
    <citation type="submission" date="2018-01" db="EMBL/GenBank/DDBJ databases">
        <title>Metagenomic assembled genomes from two thermal pools in the Uzon Caldera, Kamchatka, Russia.</title>
        <authorList>
            <person name="Wilkins L."/>
            <person name="Ettinger C."/>
        </authorList>
    </citation>
    <scope>NUCLEOTIDE SEQUENCE [LARGE SCALE GENOMIC DNA]</scope>
    <source>
        <strain evidence="8">ARK-04</strain>
        <strain evidence="7">ZAV-08</strain>
    </source>
</reference>
<dbReference type="Proteomes" id="UP000235619">
    <property type="component" value="Unassembled WGS sequence"/>
</dbReference>
<sequence length="79" mass="8661">MSKLKDLVEHIAKVLVDNPDAVQINEIEGEQTSVIELKVAKEDLGKIIGKEGRTAKAIRTILGAASSKLRKRVVLEIIE</sequence>
<keyword evidence="1 3" id="KW-0963">Cytoplasm</keyword>
<dbReference type="InterPro" id="IPR020627">
    <property type="entry name" value="KhpA"/>
</dbReference>
<evidence type="ECO:0000313" key="6">
    <source>
        <dbReference type="EMBL" id="HHQ15881.1"/>
    </source>
</evidence>
<evidence type="ECO:0000313" key="8">
    <source>
        <dbReference type="EMBL" id="PMP97502.1"/>
    </source>
</evidence>
<dbReference type="PANTHER" id="PTHR34654:SF1">
    <property type="entry name" value="RNA-BINDING PROTEIN KHPA"/>
    <property type="match status" value="1"/>
</dbReference>
<keyword evidence="3" id="KW-0143">Chaperone</keyword>
<dbReference type="PROSITE" id="PS50084">
    <property type="entry name" value="KH_TYPE_1"/>
    <property type="match status" value="1"/>
</dbReference>
<dbReference type="GO" id="GO:0005737">
    <property type="term" value="C:cytoplasm"/>
    <property type="evidence" value="ECO:0007669"/>
    <property type="project" value="UniProtKB-SubCell"/>
</dbReference>
<evidence type="ECO:0000313" key="7">
    <source>
        <dbReference type="EMBL" id="PMP65033.1"/>
    </source>
</evidence>
<dbReference type="AlphaFoldDB" id="A0A2N7QFA8"/>
<dbReference type="SUPFAM" id="SSF54814">
    <property type="entry name" value="Prokaryotic type KH domain (KH-domain type II)"/>
    <property type="match status" value="1"/>
</dbReference>
<evidence type="ECO:0000256" key="3">
    <source>
        <dbReference type="HAMAP-Rule" id="MF_00088"/>
    </source>
</evidence>
<keyword evidence="3" id="KW-0961">Cell wall biogenesis/degradation</keyword>
<dbReference type="GO" id="GO:0009252">
    <property type="term" value="P:peptidoglycan biosynthetic process"/>
    <property type="evidence" value="ECO:0007669"/>
    <property type="project" value="UniProtKB-UniRule"/>
</dbReference>
<proteinExistence type="inferred from homology"/>
<evidence type="ECO:0000313" key="4">
    <source>
        <dbReference type="EMBL" id="HGQ85860.1"/>
    </source>
</evidence>
<dbReference type="NCBIfam" id="NF002201">
    <property type="entry name" value="PRK01064.1"/>
    <property type="match status" value="1"/>
</dbReference>
<comment type="subunit">
    <text evidence="3">Forms a complex with KhpB.</text>
</comment>
<dbReference type="EMBL" id="DRWR01000062">
    <property type="protein sequence ID" value="HHQ15881.1"/>
    <property type="molecule type" value="Genomic_DNA"/>
</dbReference>
<comment type="function">
    <text evidence="3">A probable RNA chaperone. Forms a complex with KhpB which binds to cellular RNA and controls its expression. Plays a role in peptidoglycan (PG) homeostasis and cell length regulation.</text>
</comment>
<dbReference type="GO" id="GO:0008360">
    <property type="term" value="P:regulation of cell shape"/>
    <property type="evidence" value="ECO:0007669"/>
    <property type="project" value="UniProtKB-KW"/>
</dbReference>
<dbReference type="Pfam" id="PF13083">
    <property type="entry name" value="KH_KhpA-B"/>
    <property type="match status" value="1"/>
</dbReference>
<comment type="subcellular location">
    <subcellularLocation>
        <location evidence="3">Cytoplasm</location>
    </subcellularLocation>
</comment>
<gene>
    <name evidence="3" type="primary">khpA</name>
    <name evidence="8" type="ORF">C0169_02905</name>
    <name evidence="7" type="ORF">C0190_07190</name>
    <name evidence="6" type="ORF">ENM15_03575</name>
    <name evidence="4" type="ORF">ENT66_05980</name>
    <name evidence="5" type="ORF">ENU91_03525</name>
</gene>
<evidence type="ECO:0000313" key="10">
    <source>
        <dbReference type="Proteomes" id="UP000235619"/>
    </source>
</evidence>
<reference evidence="4" key="2">
    <citation type="journal article" date="2020" name="mSystems">
        <title>Genome- and Community-Level Interaction Insights into Carbon Utilization and Element Cycling Functions of Hydrothermarchaeota in Hydrothermal Sediment.</title>
        <authorList>
            <person name="Zhou Z."/>
            <person name="Liu Y."/>
            <person name="Xu W."/>
            <person name="Pan J."/>
            <person name="Luo Z.H."/>
            <person name="Li M."/>
        </authorList>
    </citation>
    <scope>NUCLEOTIDE SEQUENCE [LARGE SCALE GENOMIC DNA]</scope>
    <source>
        <strain evidence="6">SpSt-106</strain>
        <strain evidence="4">SpSt-6</strain>
        <strain evidence="5">SpSt-711</strain>
    </source>
</reference>
<dbReference type="InterPro" id="IPR009019">
    <property type="entry name" value="KH_sf_prok-type"/>
</dbReference>
<dbReference type="InterPro" id="IPR015946">
    <property type="entry name" value="KH_dom-like_a/b"/>
</dbReference>
<name>A0A2N7QFA8_9BACT</name>
<accession>A0A2N7QFA8</accession>
<comment type="caution">
    <text evidence="8">The sequence shown here is derived from an EMBL/GenBank/DDBJ whole genome shotgun (WGS) entry which is preliminary data.</text>
</comment>
<dbReference type="NCBIfam" id="NF001748">
    <property type="entry name" value="PRK00468.1"/>
    <property type="match status" value="1"/>
</dbReference>
<keyword evidence="3" id="KW-0133">Cell shape</keyword>
<dbReference type="Gene3D" id="3.30.300.20">
    <property type="match status" value="1"/>
</dbReference>
<evidence type="ECO:0000313" key="9">
    <source>
        <dbReference type="Proteomes" id="UP000235460"/>
    </source>
</evidence>
<keyword evidence="2 3" id="KW-0694">RNA-binding</keyword>
<evidence type="ECO:0000256" key="2">
    <source>
        <dbReference type="ARBA" id="ARBA00022884"/>
    </source>
</evidence>
<dbReference type="EMBL" id="PNJD01000173">
    <property type="protein sequence ID" value="PMP97502.1"/>
    <property type="molecule type" value="Genomic_DNA"/>
</dbReference>
<comment type="similarity">
    <text evidence="3">Belongs to the KhpA RNA-binding protein family.</text>
</comment>